<dbReference type="Proteomes" id="UP000250266">
    <property type="component" value="Unassembled WGS sequence"/>
</dbReference>
<proteinExistence type="predicted"/>
<reference evidence="1 2" key="1">
    <citation type="journal article" date="2016" name="Nat. Commun.">
        <title>Ectomycorrhizal ecology is imprinted in the genome of the dominant symbiotic fungus Cenococcum geophilum.</title>
        <authorList>
            <consortium name="DOE Joint Genome Institute"/>
            <person name="Peter M."/>
            <person name="Kohler A."/>
            <person name="Ohm R.A."/>
            <person name="Kuo A."/>
            <person name="Krutzmann J."/>
            <person name="Morin E."/>
            <person name="Arend M."/>
            <person name="Barry K.W."/>
            <person name="Binder M."/>
            <person name="Choi C."/>
            <person name="Clum A."/>
            <person name="Copeland A."/>
            <person name="Grisel N."/>
            <person name="Haridas S."/>
            <person name="Kipfer T."/>
            <person name="LaButti K."/>
            <person name="Lindquist E."/>
            <person name="Lipzen A."/>
            <person name="Maire R."/>
            <person name="Meier B."/>
            <person name="Mihaltcheva S."/>
            <person name="Molinier V."/>
            <person name="Murat C."/>
            <person name="Poggeler S."/>
            <person name="Quandt C.A."/>
            <person name="Sperisen C."/>
            <person name="Tritt A."/>
            <person name="Tisserant E."/>
            <person name="Crous P.W."/>
            <person name="Henrissat B."/>
            <person name="Nehls U."/>
            <person name="Egli S."/>
            <person name="Spatafora J.W."/>
            <person name="Grigoriev I.V."/>
            <person name="Martin F.M."/>
        </authorList>
    </citation>
    <scope>NUCLEOTIDE SEQUENCE [LARGE SCALE GENOMIC DNA]</scope>
    <source>
        <strain evidence="1 2">CBS 459.81</strain>
    </source>
</reference>
<evidence type="ECO:0000313" key="2">
    <source>
        <dbReference type="Proteomes" id="UP000250266"/>
    </source>
</evidence>
<keyword evidence="2" id="KW-1185">Reference proteome</keyword>
<name>A0A8E2JFQ7_9PEZI</name>
<sequence>MPKIPTPAAFFLSRSLFRLPIRLRFTFVFPAAPDIPDMPDVPLLPCPSPWFWTPAPGPGLPSATPSYPNTGVDVPAFNGQSGNRHSIQCTYPAGLLTFRPGTSTCANLHLPRSR</sequence>
<accession>A0A8E2JFQ7</accession>
<dbReference type="EMBL" id="KV744943">
    <property type="protein sequence ID" value="OCK80853.1"/>
    <property type="molecule type" value="Genomic_DNA"/>
</dbReference>
<protein>
    <submittedName>
        <fullName evidence="1">Uncharacterized protein</fullName>
    </submittedName>
</protein>
<dbReference type="AlphaFoldDB" id="A0A8E2JFQ7"/>
<organism evidence="1 2">
    <name type="scientific">Lepidopterella palustris CBS 459.81</name>
    <dbReference type="NCBI Taxonomy" id="1314670"/>
    <lineage>
        <taxon>Eukaryota</taxon>
        <taxon>Fungi</taxon>
        <taxon>Dikarya</taxon>
        <taxon>Ascomycota</taxon>
        <taxon>Pezizomycotina</taxon>
        <taxon>Dothideomycetes</taxon>
        <taxon>Pleosporomycetidae</taxon>
        <taxon>Mytilinidiales</taxon>
        <taxon>Argynnaceae</taxon>
        <taxon>Lepidopterella</taxon>
    </lineage>
</organism>
<gene>
    <name evidence="1" type="ORF">K432DRAFT_381860</name>
</gene>
<evidence type="ECO:0000313" key="1">
    <source>
        <dbReference type="EMBL" id="OCK80853.1"/>
    </source>
</evidence>